<proteinExistence type="predicted"/>
<gene>
    <name evidence="1" type="ORF">J2S74_002691</name>
</gene>
<organism evidence="1 2">
    <name type="scientific">Evansella vedderi</name>
    <dbReference type="NCBI Taxonomy" id="38282"/>
    <lineage>
        <taxon>Bacteria</taxon>
        <taxon>Bacillati</taxon>
        <taxon>Bacillota</taxon>
        <taxon>Bacilli</taxon>
        <taxon>Bacillales</taxon>
        <taxon>Bacillaceae</taxon>
        <taxon>Evansella</taxon>
    </lineage>
</organism>
<comment type="caution">
    <text evidence="1">The sequence shown here is derived from an EMBL/GenBank/DDBJ whole genome shotgun (WGS) entry which is preliminary data.</text>
</comment>
<evidence type="ECO:0000313" key="1">
    <source>
        <dbReference type="EMBL" id="MDQ0255309.1"/>
    </source>
</evidence>
<keyword evidence="2" id="KW-1185">Reference proteome</keyword>
<name>A0ABT9ZWR4_9BACI</name>
<protein>
    <submittedName>
        <fullName evidence="1">Uncharacterized protein</fullName>
    </submittedName>
</protein>
<dbReference type="Proteomes" id="UP001230005">
    <property type="component" value="Unassembled WGS sequence"/>
</dbReference>
<reference evidence="1 2" key="1">
    <citation type="submission" date="2023-07" db="EMBL/GenBank/DDBJ databases">
        <title>Genomic Encyclopedia of Type Strains, Phase IV (KMG-IV): sequencing the most valuable type-strain genomes for metagenomic binning, comparative biology and taxonomic classification.</title>
        <authorList>
            <person name="Goeker M."/>
        </authorList>
    </citation>
    <scope>NUCLEOTIDE SEQUENCE [LARGE SCALE GENOMIC DNA]</scope>
    <source>
        <strain evidence="1 2">DSM 9768</strain>
    </source>
</reference>
<accession>A0ABT9ZWR4</accession>
<evidence type="ECO:0000313" key="2">
    <source>
        <dbReference type="Proteomes" id="UP001230005"/>
    </source>
</evidence>
<dbReference type="EMBL" id="JAUSUG010000010">
    <property type="protein sequence ID" value="MDQ0255309.1"/>
    <property type="molecule type" value="Genomic_DNA"/>
</dbReference>
<sequence>MKQYHLGQCLLDMREGRALVRTPIFSRYQVVTIAAPIMSIRMKGRALRQTLLFLDENGLGGKVRSALLLNPFQEG</sequence>